<evidence type="ECO:0000313" key="1">
    <source>
        <dbReference type="EMBL" id="AFA48576.1"/>
    </source>
</evidence>
<dbReference type="HOGENOM" id="CLU_942029_0_0_9"/>
<name>H6LIK2_ACEWD</name>
<protein>
    <submittedName>
        <fullName evidence="1">Uncharacterized protein</fullName>
    </submittedName>
</protein>
<dbReference type="RefSeq" id="WP_014356176.1">
    <property type="nucleotide sequence ID" value="NC_016894.1"/>
</dbReference>
<organism evidence="1 2">
    <name type="scientific">Acetobacterium woodii (strain ATCC 29683 / DSM 1030 / JCM 2381 / KCTC 1655 / WB1)</name>
    <dbReference type="NCBI Taxonomy" id="931626"/>
    <lineage>
        <taxon>Bacteria</taxon>
        <taxon>Bacillati</taxon>
        <taxon>Bacillota</taxon>
        <taxon>Clostridia</taxon>
        <taxon>Eubacteriales</taxon>
        <taxon>Eubacteriaceae</taxon>
        <taxon>Acetobacterium</taxon>
    </lineage>
</organism>
<accession>H6LIK2</accession>
<gene>
    <name evidence="1" type="ordered locus">Awo_c17960</name>
</gene>
<dbReference type="AlphaFoldDB" id="H6LIK2"/>
<sequence length="259" mass="29772">MKDQLIQAVIDNKDSISYINLNENNQYLGWTYDFNIILPNNNKMCLDLRQEGDLFLLFVLASSWSKTGPWENAAFFTTYLKASRKFELDLWYDDGFVKKEIANKDVKAAEIVKICSGLISRKKVSFRSDLYASVSVIARNWNMIKEKLELSALKNDYLIFIRYIATLDGLGARQNRMRIKIPLILRELRCQQIYPDIPGELCCVPDERVKAASKALGIKLPSVNSIDGLFKASAVIYKHFKDLYDIPLFAYEDLKPAFV</sequence>
<keyword evidence="2" id="KW-1185">Reference proteome</keyword>
<proteinExistence type="predicted"/>
<dbReference type="STRING" id="931626.Awo_c17960"/>
<dbReference type="OrthoDB" id="2080430at2"/>
<dbReference type="eggNOG" id="ENOG5033UGJ">
    <property type="taxonomic scope" value="Bacteria"/>
</dbReference>
<evidence type="ECO:0000313" key="2">
    <source>
        <dbReference type="Proteomes" id="UP000007177"/>
    </source>
</evidence>
<dbReference type="Proteomes" id="UP000007177">
    <property type="component" value="Chromosome"/>
</dbReference>
<dbReference type="EMBL" id="CP002987">
    <property type="protein sequence ID" value="AFA48576.1"/>
    <property type="molecule type" value="Genomic_DNA"/>
</dbReference>
<reference evidence="1 2" key="2">
    <citation type="journal article" date="2012" name="PLoS ONE">
        <title>An ancient pathway combining carbon dioxide fixation with the generation and utilization of a sodium ion gradient for ATP synthesis.</title>
        <authorList>
            <person name="Poehlein A."/>
            <person name="Schmidt S."/>
            <person name="Kaster A.K."/>
            <person name="Goenrich M."/>
            <person name="Vollmers J."/>
            <person name="Thurmer A."/>
            <person name="Bertsch J."/>
            <person name="Schuchmann K."/>
            <person name="Voigt B."/>
            <person name="Hecker M."/>
            <person name="Daniel R."/>
            <person name="Thauer R.K."/>
            <person name="Gottschalk G."/>
            <person name="Muller V."/>
        </authorList>
    </citation>
    <scope>NUCLEOTIDE SEQUENCE [LARGE SCALE GENOMIC DNA]</scope>
    <source>
        <strain evidence="2">ATCC 29683 / DSM 1030 / JCM 2381 / KCTC 1655 / WB1</strain>
    </source>
</reference>
<reference evidence="2" key="1">
    <citation type="submission" date="2011-07" db="EMBL/GenBank/DDBJ databases">
        <title>Complete genome sequence of Acetobacterium woodii.</title>
        <authorList>
            <person name="Poehlein A."/>
            <person name="Schmidt S."/>
            <person name="Kaster A.-K."/>
            <person name="Goenrich M."/>
            <person name="Vollmers J."/>
            <person name="Thuermer A."/>
            <person name="Gottschalk G."/>
            <person name="Thauer R.K."/>
            <person name="Daniel R."/>
            <person name="Mueller V."/>
        </authorList>
    </citation>
    <scope>NUCLEOTIDE SEQUENCE [LARGE SCALE GENOMIC DNA]</scope>
    <source>
        <strain evidence="2">ATCC 29683 / DSM 1030 / JCM 2381 / KCTC 1655 / WB1</strain>
    </source>
</reference>
<dbReference type="KEGG" id="awo:Awo_c17960"/>